<keyword evidence="2" id="KW-0812">Transmembrane</keyword>
<accession>A0A1Y3UAD1</accession>
<dbReference type="SUPFAM" id="SSF49373">
    <property type="entry name" value="Invasin/intimin cell-adhesion fragments"/>
    <property type="match status" value="2"/>
</dbReference>
<organism evidence="4 5">
    <name type="scientific">Enorma massiliensis</name>
    <dbReference type="NCBI Taxonomy" id="1472761"/>
    <lineage>
        <taxon>Bacteria</taxon>
        <taxon>Bacillati</taxon>
        <taxon>Actinomycetota</taxon>
        <taxon>Coriobacteriia</taxon>
        <taxon>Coriobacteriales</taxon>
        <taxon>Coriobacteriaceae</taxon>
        <taxon>Enorma</taxon>
    </lineage>
</organism>
<dbReference type="SMART" id="SM00635">
    <property type="entry name" value="BID_2"/>
    <property type="match status" value="2"/>
</dbReference>
<sequence>MTPNIRRNERPETGGVRSRNRLAAAALRLSLLLTALVVSALALPATALAECVAPNELWVGCTNVVQGGYWKTNEDGTLTVSESNDYNVYYDGNGNLWLNNANIVGQGSGLSEHKTTGIYAYYDEWVDTDIALTIHLTGDNSVSNGYPIYVAPWGGSASLTITGQGSLTATGTYGGNGGIFVNGDTSSLTIENGADVTVNCARSSAVTIVADDQGTGTLTVDHATLRAYGYVIDDPDDPYGICFSYAGSSSDIVDGSRVLRVSGNSIVYTNYMQATYTRLVVDASEEDGGIVFDGKDGTVYGNVTLQEDLEIGEGESLTIPQDATLTIPGGKTLTNYGALTIAEGGEVINNSALFNDGSVKVAGSITNNHYIYNKEGGTFSGTGGLNNNNADSSGYFYNFGAFSGITVTGNTIQHFVTGVTLTGSLSMAVGGTETLTASLTPSNATERGMTWTSSDPTIATVTENPNDETEATITALKPGTITITAKADNLDVTHNKPSATCEVTVSPVPITGVSLNKTETDLTVGSTETLTATVRPTDATNQNVTWSSDNENVATVENGKVTAVGTGSTTITVTTEDGGKTATCTVTVHGPVGPWLSNPDGHWHACAACDDRLDYAEHTSTVENEKKATCTEEGYIGDTVCSVCGYAIAKGETIPATGHSFTSYAPNGDATCTEDGTETAACDNGCGATDTRSDEGSALGHAWSEPAWRWSDDGEEFVASFACENDPSHTLELTAAPTSEVASEPTCTEPGITRYRAEVELDGVTYAAEATAADIPALGHRFEDGVCTVCGAEDESYVAPQRPDPRPEPEPVETDPELPTTGDATAVGLLGALACGGAALAIGAALRRRSR</sequence>
<dbReference type="EMBL" id="NFHO01000002">
    <property type="protein sequence ID" value="OUN44067.1"/>
    <property type="molecule type" value="Genomic_DNA"/>
</dbReference>
<evidence type="ECO:0000256" key="2">
    <source>
        <dbReference type="SAM" id="Phobius"/>
    </source>
</evidence>
<gene>
    <name evidence="4" type="ORF">B5G21_01965</name>
</gene>
<dbReference type="InterPro" id="IPR008964">
    <property type="entry name" value="Invasin/intimin_cell_adhesion"/>
</dbReference>
<dbReference type="InterPro" id="IPR003343">
    <property type="entry name" value="Big_2"/>
</dbReference>
<protein>
    <recommendedName>
        <fullName evidence="3">BIG2 domain-containing protein</fullName>
    </recommendedName>
</protein>
<feature type="domain" description="BIG2" evidence="3">
    <location>
        <begin position="509"/>
        <end position="585"/>
    </location>
</feature>
<evidence type="ECO:0000313" key="5">
    <source>
        <dbReference type="Proteomes" id="UP000196560"/>
    </source>
</evidence>
<evidence type="ECO:0000259" key="3">
    <source>
        <dbReference type="SMART" id="SM00635"/>
    </source>
</evidence>
<dbReference type="Proteomes" id="UP000196560">
    <property type="component" value="Unassembled WGS sequence"/>
</dbReference>
<dbReference type="AlphaFoldDB" id="A0A1Y3UAD1"/>
<proteinExistence type="predicted"/>
<dbReference type="Gene3D" id="2.60.40.1080">
    <property type="match status" value="2"/>
</dbReference>
<feature type="transmembrane region" description="Helical" evidence="2">
    <location>
        <begin position="826"/>
        <end position="846"/>
    </location>
</feature>
<feature type="domain" description="BIG2" evidence="3">
    <location>
        <begin position="415"/>
        <end position="497"/>
    </location>
</feature>
<comment type="caution">
    <text evidence="4">The sequence shown here is derived from an EMBL/GenBank/DDBJ whole genome shotgun (WGS) entry which is preliminary data.</text>
</comment>
<evidence type="ECO:0000256" key="1">
    <source>
        <dbReference type="SAM" id="MobiDB-lite"/>
    </source>
</evidence>
<dbReference type="Pfam" id="PF02368">
    <property type="entry name" value="Big_2"/>
    <property type="match status" value="2"/>
</dbReference>
<dbReference type="RefSeq" id="WP_087185823.1">
    <property type="nucleotide sequence ID" value="NZ_NFHO01000002.1"/>
</dbReference>
<evidence type="ECO:0000313" key="4">
    <source>
        <dbReference type="EMBL" id="OUN44067.1"/>
    </source>
</evidence>
<keyword evidence="2" id="KW-1133">Transmembrane helix</keyword>
<name>A0A1Y3UAD1_9ACTN</name>
<reference evidence="5" key="1">
    <citation type="submission" date="2017-04" db="EMBL/GenBank/DDBJ databases">
        <title>Function of individual gut microbiota members based on whole genome sequencing of pure cultures obtained from chicken caecum.</title>
        <authorList>
            <person name="Medvecky M."/>
            <person name="Cejkova D."/>
            <person name="Polansky O."/>
            <person name="Karasova D."/>
            <person name="Kubasova T."/>
            <person name="Cizek A."/>
            <person name="Rychlik I."/>
        </authorList>
    </citation>
    <scope>NUCLEOTIDE SEQUENCE [LARGE SCALE GENOMIC DNA]</scope>
    <source>
        <strain evidence="5">An70</strain>
    </source>
</reference>
<keyword evidence="2" id="KW-0472">Membrane</keyword>
<keyword evidence="5" id="KW-1185">Reference proteome</keyword>
<feature type="region of interest" description="Disordered" evidence="1">
    <location>
        <begin position="797"/>
        <end position="823"/>
    </location>
</feature>